<sequence length="105" mass="11870">MSAYDQVIGAKVSQRERAFLVEALELLMRERSNALRIATAVAKARGDRVPEVQEFGLDDILRLSRLICEAPFAEPGKSKWTASPPEMQITSVDGRRPYRRLPNQE</sequence>
<feature type="region of interest" description="Disordered" evidence="1">
    <location>
        <begin position="76"/>
        <end position="105"/>
    </location>
</feature>
<dbReference type="OrthoDB" id="9107980at2"/>
<organism evidence="2 3">
    <name type="scientific">Caballeronia choica</name>
    <dbReference type="NCBI Taxonomy" id="326476"/>
    <lineage>
        <taxon>Bacteria</taxon>
        <taxon>Pseudomonadati</taxon>
        <taxon>Pseudomonadota</taxon>
        <taxon>Betaproteobacteria</taxon>
        <taxon>Burkholderiales</taxon>
        <taxon>Burkholderiaceae</taxon>
        <taxon>Caballeronia</taxon>
    </lineage>
</organism>
<dbReference type="EMBL" id="FCON02000107">
    <property type="protein sequence ID" value="SAL81708.1"/>
    <property type="molecule type" value="Genomic_DNA"/>
</dbReference>
<gene>
    <name evidence="2" type="ORF">AWB68_06233</name>
</gene>
<dbReference type="AlphaFoldDB" id="A0A158KKL7"/>
<comment type="caution">
    <text evidence="2">The sequence shown here is derived from an EMBL/GenBank/DDBJ whole genome shotgun (WGS) entry which is preliminary data.</text>
</comment>
<keyword evidence="3" id="KW-1185">Reference proteome</keyword>
<protein>
    <submittedName>
        <fullName evidence="2">Uncharacterized protein</fullName>
    </submittedName>
</protein>
<dbReference type="RefSeq" id="WP_087648198.1">
    <property type="nucleotide sequence ID" value="NZ_FCON02000107.1"/>
</dbReference>
<evidence type="ECO:0000256" key="1">
    <source>
        <dbReference type="SAM" id="MobiDB-lite"/>
    </source>
</evidence>
<evidence type="ECO:0000313" key="3">
    <source>
        <dbReference type="Proteomes" id="UP000054770"/>
    </source>
</evidence>
<name>A0A158KKL7_9BURK</name>
<proteinExistence type="predicted"/>
<dbReference type="Proteomes" id="UP000054770">
    <property type="component" value="Unassembled WGS sequence"/>
</dbReference>
<accession>A0A158KKL7</accession>
<evidence type="ECO:0000313" key="2">
    <source>
        <dbReference type="EMBL" id="SAL81708.1"/>
    </source>
</evidence>
<reference evidence="2" key="1">
    <citation type="submission" date="2016-01" db="EMBL/GenBank/DDBJ databases">
        <authorList>
            <person name="Peeters C."/>
        </authorList>
    </citation>
    <scope>NUCLEOTIDE SEQUENCE [LARGE SCALE GENOMIC DNA]</scope>
    <source>
        <strain evidence="2">LMG 22940</strain>
    </source>
</reference>